<dbReference type="InterPro" id="IPR017853">
    <property type="entry name" value="GH"/>
</dbReference>
<dbReference type="InterPro" id="IPR051923">
    <property type="entry name" value="Glycosyl_Hydrolase_39"/>
</dbReference>
<keyword evidence="2" id="KW-0378">Hydrolase</keyword>
<feature type="transmembrane region" description="Helical" evidence="4">
    <location>
        <begin position="12"/>
        <end position="33"/>
    </location>
</feature>
<comment type="caution">
    <text evidence="6">The sequence shown here is derived from an EMBL/GenBank/DDBJ whole genome shotgun (WGS) entry which is preliminary data.</text>
</comment>
<comment type="similarity">
    <text evidence="1">Belongs to the glycosyl hydrolase 39 family.</text>
</comment>
<dbReference type="Proteomes" id="UP000176682">
    <property type="component" value="Unassembled WGS sequence"/>
</dbReference>
<dbReference type="Pfam" id="PF01229">
    <property type="entry name" value="Glyco_hydro_39"/>
    <property type="match status" value="1"/>
</dbReference>
<dbReference type="InterPro" id="IPR049166">
    <property type="entry name" value="GH39_cat"/>
</dbReference>
<dbReference type="PANTHER" id="PTHR12631:SF10">
    <property type="entry name" value="BETA-XYLOSIDASE-LIKE PROTEIN-RELATED"/>
    <property type="match status" value="1"/>
</dbReference>
<sequence length="463" mass="52231">MSSRVKKDVAKLIPLALIMGTLLLVLMVLPQAVRYMGRAKGIPANIVVDTQAVLGEMPRPWRNLAQGGEESEPMFDDVTDKLKALKPEYIRIDHLYDIYQVVSRDGSSLKYDWSKLDRVVDDITRAGARPMLSLSYMPPVISKSDIIDQPKDWGEWEAVVQATVEHYSGTGGKNIDMIYYEVWNEPDLFGSFKTYGDKNYLNLYAHSVAGINRARGVRQFKVGGPATTALYKAWVDNFLNFVVKNNLRLDFYSWHRYNTDLAQYEKDAQQIETWLEAHPEKDDLELCITEWGHNSEIDKGYDGTFGAIHTIAASRVMMGRIDRGFVFEIKDGPGATQYWGRWGLLTHEKWGTIQTKPRFNALLFLNQLGNERLSLAGEGSWVRGIGAVKNGVIQTMLINYDPTGKHSEGVPVRFENLPSGNFTYKRTDFLGGVKSQTVATSSAEWATVEFMKPNSAAMLELSF</sequence>
<feature type="domain" description="Glycosyl hydrolases family 39 N-terminal catalytic" evidence="5">
    <location>
        <begin position="46"/>
        <end position="373"/>
    </location>
</feature>
<protein>
    <recommendedName>
        <fullName evidence="5">Glycosyl hydrolases family 39 N-terminal catalytic domain-containing protein</fullName>
    </recommendedName>
</protein>
<reference evidence="6 7" key="1">
    <citation type="journal article" date="2016" name="Nat. Commun.">
        <title>Thousands of microbial genomes shed light on interconnected biogeochemical processes in an aquifer system.</title>
        <authorList>
            <person name="Anantharaman K."/>
            <person name="Brown C.T."/>
            <person name="Hug L.A."/>
            <person name="Sharon I."/>
            <person name="Castelle C.J."/>
            <person name="Probst A.J."/>
            <person name="Thomas B.C."/>
            <person name="Singh A."/>
            <person name="Wilkins M.J."/>
            <person name="Karaoz U."/>
            <person name="Brodie E.L."/>
            <person name="Williams K.H."/>
            <person name="Hubbard S.S."/>
            <person name="Banfield J.F."/>
        </authorList>
    </citation>
    <scope>NUCLEOTIDE SEQUENCE [LARGE SCALE GENOMIC DNA]</scope>
</reference>
<keyword evidence="4" id="KW-0472">Membrane</keyword>
<name>A0A1F5FGP1_9BACT</name>
<organism evidence="6 7">
    <name type="scientific">Candidatus Collierbacteria bacterium RIFOXYB1_FULL_49_13</name>
    <dbReference type="NCBI Taxonomy" id="1817728"/>
    <lineage>
        <taxon>Bacteria</taxon>
        <taxon>Candidatus Collieribacteriota</taxon>
    </lineage>
</organism>
<evidence type="ECO:0000256" key="3">
    <source>
        <dbReference type="ARBA" id="ARBA00023295"/>
    </source>
</evidence>
<keyword evidence="4" id="KW-1133">Transmembrane helix</keyword>
<evidence type="ECO:0000256" key="1">
    <source>
        <dbReference type="ARBA" id="ARBA00008875"/>
    </source>
</evidence>
<dbReference type="EMBL" id="MFAM01000037">
    <property type="protein sequence ID" value="OGD78760.1"/>
    <property type="molecule type" value="Genomic_DNA"/>
</dbReference>
<evidence type="ECO:0000313" key="7">
    <source>
        <dbReference type="Proteomes" id="UP000176682"/>
    </source>
</evidence>
<evidence type="ECO:0000313" key="6">
    <source>
        <dbReference type="EMBL" id="OGD78760.1"/>
    </source>
</evidence>
<dbReference type="SUPFAM" id="SSF51445">
    <property type="entry name" value="(Trans)glycosidases"/>
    <property type="match status" value="1"/>
</dbReference>
<keyword evidence="4" id="KW-0812">Transmembrane</keyword>
<dbReference type="GO" id="GO:0004553">
    <property type="term" value="F:hydrolase activity, hydrolyzing O-glycosyl compounds"/>
    <property type="evidence" value="ECO:0007669"/>
    <property type="project" value="TreeGrafter"/>
</dbReference>
<dbReference type="AlphaFoldDB" id="A0A1F5FGP1"/>
<dbReference type="PANTHER" id="PTHR12631">
    <property type="entry name" value="ALPHA-L-IDURONIDASE"/>
    <property type="match status" value="1"/>
</dbReference>
<evidence type="ECO:0000256" key="4">
    <source>
        <dbReference type="SAM" id="Phobius"/>
    </source>
</evidence>
<evidence type="ECO:0000256" key="2">
    <source>
        <dbReference type="ARBA" id="ARBA00022801"/>
    </source>
</evidence>
<proteinExistence type="inferred from homology"/>
<keyword evidence="3" id="KW-0326">Glycosidase</keyword>
<accession>A0A1F5FGP1</accession>
<gene>
    <name evidence="6" type="ORF">A2368_04290</name>
</gene>
<evidence type="ECO:0000259" key="5">
    <source>
        <dbReference type="Pfam" id="PF01229"/>
    </source>
</evidence>
<dbReference type="Gene3D" id="3.20.20.80">
    <property type="entry name" value="Glycosidases"/>
    <property type="match status" value="1"/>
</dbReference>